<organism evidence="3 4">
    <name type="scientific">Candidatus Pullichristensenella stercorigallinarum</name>
    <dbReference type="NCBI Taxonomy" id="2840909"/>
    <lineage>
        <taxon>Bacteria</taxon>
        <taxon>Bacillati</taxon>
        <taxon>Bacillota</taxon>
        <taxon>Clostridia</taxon>
        <taxon>Candidatus Pullichristensenella</taxon>
    </lineage>
</organism>
<reference evidence="3" key="1">
    <citation type="submission" date="2020-10" db="EMBL/GenBank/DDBJ databases">
        <authorList>
            <person name="Gilroy R."/>
        </authorList>
    </citation>
    <scope>NUCLEOTIDE SEQUENCE</scope>
    <source>
        <strain evidence="3">ChiSjej6B24-2974</strain>
    </source>
</reference>
<dbReference type="InterPro" id="IPR015168">
    <property type="entry name" value="SsuA/THI5"/>
</dbReference>
<feature type="signal peptide" evidence="1">
    <location>
        <begin position="1"/>
        <end position="21"/>
    </location>
</feature>
<evidence type="ECO:0000313" key="3">
    <source>
        <dbReference type="EMBL" id="HIQ82941.1"/>
    </source>
</evidence>
<comment type="caution">
    <text evidence="3">The sequence shown here is derived from an EMBL/GenBank/DDBJ whole genome shotgun (WGS) entry which is preliminary data.</text>
</comment>
<dbReference type="PROSITE" id="PS51257">
    <property type="entry name" value="PROKAR_LIPOPROTEIN"/>
    <property type="match status" value="1"/>
</dbReference>
<dbReference type="GO" id="GO:0009228">
    <property type="term" value="P:thiamine biosynthetic process"/>
    <property type="evidence" value="ECO:0007669"/>
    <property type="project" value="InterPro"/>
</dbReference>
<gene>
    <name evidence="3" type="ORF">IAA52_07540</name>
</gene>
<dbReference type="PANTHER" id="PTHR31528:SF3">
    <property type="entry name" value="THIAMINE BIOSYNTHESIS PROTEIN HI_0357-RELATED"/>
    <property type="match status" value="1"/>
</dbReference>
<dbReference type="Pfam" id="PF09084">
    <property type="entry name" value="NMT1"/>
    <property type="match status" value="1"/>
</dbReference>
<sequence length="324" mass="36265">MKKLLICLLVLLLACSAFAFAEEELTDVTVILDYVPNTNHTGMYVALAKGWYEEEGLNVEIIEPTEGATATLIAVGRGDFGISYQEEVTMALTSEDPLPIRAIAAVIQHNTSGFATWVGKDITSPADFENKTYSCWGGPGEEAVIKSVMTEAGADFDTLNIVISDGSGFSALEGDVDIMWFYEAWDNIKCELAGFDINYMPVRDLDERLDYYTPLLITSVDMIENNPETVRKFLAATSRGYVYAIENPDECAEILGSYVPDYDMELLYRSQNYLADKYMEDVDRWGEMSDEVWDRYTNFLVDYGVIDEPIAASDCYTNEFLPEA</sequence>
<name>A0A9D1CWM3_9FIRM</name>
<feature type="domain" description="SsuA/THI5-like" evidence="2">
    <location>
        <begin position="37"/>
        <end position="250"/>
    </location>
</feature>
<dbReference type="InterPro" id="IPR027939">
    <property type="entry name" value="NMT1/THI5"/>
</dbReference>
<dbReference type="Gene3D" id="3.40.190.10">
    <property type="entry name" value="Periplasmic binding protein-like II"/>
    <property type="match status" value="2"/>
</dbReference>
<protein>
    <submittedName>
        <fullName evidence="3">ABC transporter substrate-binding protein</fullName>
    </submittedName>
</protein>
<dbReference type="SUPFAM" id="SSF53850">
    <property type="entry name" value="Periplasmic binding protein-like II"/>
    <property type="match status" value="1"/>
</dbReference>
<dbReference type="AlphaFoldDB" id="A0A9D1CWM3"/>
<keyword evidence="1" id="KW-0732">Signal</keyword>
<proteinExistence type="predicted"/>
<accession>A0A9D1CWM3</accession>
<dbReference type="Proteomes" id="UP000824260">
    <property type="component" value="Unassembled WGS sequence"/>
</dbReference>
<feature type="chain" id="PRO_5039455517" evidence="1">
    <location>
        <begin position="22"/>
        <end position="324"/>
    </location>
</feature>
<dbReference type="PANTHER" id="PTHR31528">
    <property type="entry name" value="4-AMINO-5-HYDROXYMETHYL-2-METHYLPYRIMIDINE PHOSPHATE SYNTHASE THI11-RELATED"/>
    <property type="match status" value="1"/>
</dbReference>
<evidence type="ECO:0000313" key="4">
    <source>
        <dbReference type="Proteomes" id="UP000824260"/>
    </source>
</evidence>
<evidence type="ECO:0000256" key="1">
    <source>
        <dbReference type="SAM" id="SignalP"/>
    </source>
</evidence>
<reference evidence="3" key="2">
    <citation type="journal article" date="2021" name="PeerJ">
        <title>Extensive microbial diversity within the chicken gut microbiome revealed by metagenomics and culture.</title>
        <authorList>
            <person name="Gilroy R."/>
            <person name="Ravi A."/>
            <person name="Getino M."/>
            <person name="Pursley I."/>
            <person name="Horton D.L."/>
            <person name="Alikhan N.F."/>
            <person name="Baker D."/>
            <person name="Gharbi K."/>
            <person name="Hall N."/>
            <person name="Watson M."/>
            <person name="Adriaenssens E.M."/>
            <person name="Foster-Nyarko E."/>
            <person name="Jarju S."/>
            <person name="Secka A."/>
            <person name="Antonio M."/>
            <person name="Oren A."/>
            <person name="Chaudhuri R.R."/>
            <person name="La Ragione R."/>
            <person name="Hildebrand F."/>
            <person name="Pallen M.J."/>
        </authorList>
    </citation>
    <scope>NUCLEOTIDE SEQUENCE</scope>
    <source>
        <strain evidence="3">ChiSjej6B24-2974</strain>
    </source>
</reference>
<dbReference type="EMBL" id="DVFZ01000076">
    <property type="protein sequence ID" value="HIQ82941.1"/>
    <property type="molecule type" value="Genomic_DNA"/>
</dbReference>
<evidence type="ECO:0000259" key="2">
    <source>
        <dbReference type="Pfam" id="PF09084"/>
    </source>
</evidence>